<proteinExistence type="predicted"/>
<evidence type="ECO:0000313" key="2">
    <source>
        <dbReference type="EMBL" id="KAK3780845.1"/>
    </source>
</evidence>
<feature type="compositionally biased region" description="Acidic residues" evidence="1">
    <location>
        <begin position="91"/>
        <end position="102"/>
    </location>
</feature>
<dbReference type="Proteomes" id="UP001283361">
    <property type="component" value="Unassembled WGS sequence"/>
</dbReference>
<evidence type="ECO:0000256" key="1">
    <source>
        <dbReference type="SAM" id="MobiDB-lite"/>
    </source>
</evidence>
<feature type="region of interest" description="Disordered" evidence="1">
    <location>
        <begin position="68"/>
        <end position="121"/>
    </location>
</feature>
<keyword evidence="3" id="KW-1185">Reference proteome</keyword>
<organism evidence="2 3">
    <name type="scientific">Elysia crispata</name>
    <name type="common">lettuce slug</name>
    <dbReference type="NCBI Taxonomy" id="231223"/>
    <lineage>
        <taxon>Eukaryota</taxon>
        <taxon>Metazoa</taxon>
        <taxon>Spiralia</taxon>
        <taxon>Lophotrochozoa</taxon>
        <taxon>Mollusca</taxon>
        <taxon>Gastropoda</taxon>
        <taxon>Heterobranchia</taxon>
        <taxon>Euthyneura</taxon>
        <taxon>Panpulmonata</taxon>
        <taxon>Sacoglossa</taxon>
        <taxon>Placobranchoidea</taxon>
        <taxon>Plakobranchidae</taxon>
        <taxon>Elysia</taxon>
    </lineage>
</organism>
<dbReference type="AlphaFoldDB" id="A0AAE1A456"/>
<comment type="caution">
    <text evidence="2">The sequence shown here is derived from an EMBL/GenBank/DDBJ whole genome shotgun (WGS) entry which is preliminary data.</text>
</comment>
<evidence type="ECO:0000313" key="3">
    <source>
        <dbReference type="Proteomes" id="UP001283361"/>
    </source>
</evidence>
<reference evidence="2" key="1">
    <citation type="journal article" date="2023" name="G3 (Bethesda)">
        <title>A reference genome for the long-term kleptoplast-retaining sea slug Elysia crispata morphotype clarki.</title>
        <authorList>
            <person name="Eastman K.E."/>
            <person name="Pendleton A.L."/>
            <person name="Shaikh M.A."/>
            <person name="Suttiyut T."/>
            <person name="Ogas R."/>
            <person name="Tomko P."/>
            <person name="Gavelis G."/>
            <person name="Widhalm J.R."/>
            <person name="Wisecaver J.H."/>
        </authorList>
    </citation>
    <scope>NUCLEOTIDE SEQUENCE</scope>
    <source>
        <strain evidence="2">ECLA1</strain>
    </source>
</reference>
<sequence length="159" mass="17532">MSSFPIKGCHYVIVSIFSNGQLTRSKTGRRFVFIDLPVSPLPKYIRIGVNFLGFLYYKEQGVSKTNGTVKQASANGEESSGHSQGPSMAADQDDQDDQDDERDALQSSANSNTVSNNNKEVIERARATLKKKQTTINFLNRKVKGELDTDLQSRAAKGL</sequence>
<gene>
    <name evidence="2" type="ORF">RRG08_059488</name>
</gene>
<protein>
    <submittedName>
        <fullName evidence="2">Uncharacterized protein</fullName>
    </submittedName>
</protein>
<dbReference type="EMBL" id="JAWDGP010002684">
    <property type="protein sequence ID" value="KAK3780845.1"/>
    <property type="molecule type" value="Genomic_DNA"/>
</dbReference>
<feature type="compositionally biased region" description="Low complexity" evidence="1">
    <location>
        <begin position="107"/>
        <end position="118"/>
    </location>
</feature>
<feature type="compositionally biased region" description="Polar residues" evidence="1">
    <location>
        <begin position="68"/>
        <end position="86"/>
    </location>
</feature>
<accession>A0AAE1A456</accession>
<name>A0AAE1A456_9GAST</name>